<name>A0ABD2IQ68_HETSC</name>
<evidence type="ECO:0000256" key="1">
    <source>
        <dbReference type="SAM" id="Coils"/>
    </source>
</evidence>
<evidence type="ECO:0000313" key="3">
    <source>
        <dbReference type="Proteomes" id="UP001620645"/>
    </source>
</evidence>
<feature type="coiled-coil region" evidence="1">
    <location>
        <begin position="117"/>
        <end position="167"/>
    </location>
</feature>
<evidence type="ECO:0000313" key="2">
    <source>
        <dbReference type="EMBL" id="KAL3079705.1"/>
    </source>
</evidence>
<dbReference type="AlphaFoldDB" id="A0ABD2IQ68"/>
<gene>
    <name evidence="2" type="ORF">niasHS_013987</name>
</gene>
<protein>
    <submittedName>
        <fullName evidence="2">Uncharacterized protein</fullName>
    </submittedName>
</protein>
<keyword evidence="1" id="KW-0175">Coiled coil</keyword>
<organism evidence="2 3">
    <name type="scientific">Heterodera schachtii</name>
    <name type="common">Sugarbeet cyst nematode worm</name>
    <name type="synonym">Tylenchus schachtii</name>
    <dbReference type="NCBI Taxonomy" id="97005"/>
    <lineage>
        <taxon>Eukaryota</taxon>
        <taxon>Metazoa</taxon>
        <taxon>Ecdysozoa</taxon>
        <taxon>Nematoda</taxon>
        <taxon>Chromadorea</taxon>
        <taxon>Rhabditida</taxon>
        <taxon>Tylenchina</taxon>
        <taxon>Tylenchomorpha</taxon>
        <taxon>Tylenchoidea</taxon>
        <taxon>Heteroderidae</taxon>
        <taxon>Heteroderinae</taxon>
        <taxon>Heterodera</taxon>
    </lineage>
</organism>
<reference evidence="2 3" key="1">
    <citation type="submission" date="2024-10" db="EMBL/GenBank/DDBJ databases">
        <authorList>
            <person name="Kim D."/>
        </authorList>
    </citation>
    <scope>NUCLEOTIDE SEQUENCE [LARGE SCALE GENOMIC DNA]</scope>
    <source>
        <strain evidence="2">Taebaek</strain>
    </source>
</reference>
<proteinExistence type="predicted"/>
<sequence length="173" mass="19609">MSAQFKIGDVIWVKREPDLLQWPALIKDVSELEVTFVQFPIVSGGLEQKAEIKTVTKFGDHSPPADASFELRASYNEAKSVADGRVTEQQILEVPAQMTKEVLAMLEEKQSLRSLSKEELIKKVIKLEARNELLQRELDKANGRERLRAENEQLRQRVKELEAAAQQKGIGNQ</sequence>
<accession>A0ABD2IQ68</accession>
<dbReference type="EMBL" id="JBICCN010000300">
    <property type="protein sequence ID" value="KAL3079705.1"/>
    <property type="molecule type" value="Genomic_DNA"/>
</dbReference>
<comment type="caution">
    <text evidence="2">The sequence shown here is derived from an EMBL/GenBank/DDBJ whole genome shotgun (WGS) entry which is preliminary data.</text>
</comment>
<dbReference type="Proteomes" id="UP001620645">
    <property type="component" value="Unassembled WGS sequence"/>
</dbReference>
<keyword evidence="3" id="KW-1185">Reference proteome</keyword>